<reference evidence="2 3" key="1">
    <citation type="submission" date="2021-06" db="EMBL/GenBank/DDBJ databases">
        <title>Candida outbreak in Lebanon.</title>
        <authorList>
            <person name="Finianos M."/>
        </authorList>
    </citation>
    <scope>NUCLEOTIDE SEQUENCE [LARGE SCALE GENOMIC DNA]</scope>
    <source>
        <strain evidence="2">CA3LBN</strain>
    </source>
</reference>
<name>A0ABX8I355_9ASCO</name>
<evidence type="ECO:0000313" key="2">
    <source>
        <dbReference type="EMBL" id="QWU87679.1"/>
    </source>
</evidence>
<dbReference type="Proteomes" id="UP000825434">
    <property type="component" value="Chromosome 2"/>
</dbReference>
<organism evidence="2 3">
    <name type="scientific">Candidozyma haemuli</name>
    <dbReference type="NCBI Taxonomy" id="45357"/>
    <lineage>
        <taxon>Eukaryota</taxon>
        <taxon>Fungi</taxon>
        <taxon>Dikarya</taxon>
        <taxon>Ascomycota</taxon>
        <taxon>Saccharomycotina</taxon>
        <taxon>Pichiomycetes</taxon>
        <taxon>Metschnikowiaceae</taxon>
        <taxon>Candidozyma</taxon>
    </lineage>
</organism>
<gene>
    <name evidence="2" type="ORF">CA3LBN_001944</name>
</gene>
<protein>
    <submittedName>
        <fullName evidence="2">Uncharacterized protein</fullName>
    </submittedName>
</protein>
<sequence length="105" mass="12513">MNVHPSFKKQQREVKEGSEEEFEVKEEEVSEVNSENEDDSEFDELNGDKVKKEDDMDEDDEEEEKRRRRRKKSRIKMRNLPSTIHDIMPLEVLLSLADHYCALES</sequence>
<evidence type="ECO:0000313" key="3">
    <source>
        <dbReference type="Proteomes" id="UP000825434"/>
    </source>
</evidence>
<proteinExistence type="predicted"/>
<dbReference type="EMBL" id="CP076662">
    <property type="protein sequence ID" value="QWU87679.1"/>
    <property type="molecule type" value="Genomic_DNA"/>
</dbReference>
<accession>A0ABX8I355</accession>
<evidence type="ECO:0000256" key="1">
    <source>
        <dbReference type="SAM" id="MobiDB-lite"/>
    </source>
</evidence>
<feature type="compositionally biased region" description="Basic residues" evidence="1">
    <location>
        <begin position="66"/>
        <end position="77"/>
    </location>
</feature>
<feature type="region of interest" description="Disordered" evidence="1">
    <location>
        <begin position="1"/>
        <end position="80"/>
    </location>
</feature>
<keyword evidence="3" id="KW-1185">Reference proteome</keyword>
<feature type="compositionally biased region" description="Acidic residues" evidence="1">
    <location>
        <begin position="18"/>
        <end position="45"/>
    </location>
</feature>